<dbReference type="Proteomes" id="UP000272942">
    <property type="component" value="Unassembled WGS sequence"/>
</dbReference>
<reference evidence="1 2" key="2">
    <citation type="submission" date="2018-11" db="EMBL/GenBank/DDBJ databases">
        <authorList>
            <consortium name="Pathogen Informatics"/>
        </authorList>
    </citation>
    <scope>NUCLEOTIDE SEQUENCE [LARGE SCALE GENOMIC DNA]</scope>
    <source>
        <strain evidence="1 2">Egypt</strain>
    </source>
</reference>
<accession>A0A183BF19</accession>
<organism evidence="3">
    <name type="scientific">Echinostoma caproni</name>
    <dbReference type="NCBI Taxonomy" id="27848"/>
    <lineage>
        <taxon>Eukaryota</taxon>
        <taxon>Metazoa</taxon>
        <taxon>Spiralia</taxon>
        <taxon>Lophotrochozoa</taxon>
        <taxon>Platyhelminthes</taxon>
        <taxon>Trematoda</taxon>
        <taxon>Digenea</taxon>
        <taxon>Plagiorchiida</taxon>
        <taxon>Echinostomata</taxon>
        <taxon>Echinostomatoidea</taxon>
        <taxon>Echinostomatidae</taxon>
        <taxon>Echinostoma</taxon>
    </lineage>
</organism>
<sequence>MKRVPGKLTQASDATRRETYANITGRSLEIFKSGAEDDHLISDNKHNATKGDGKHPCELSACHYYWGPKKRTEPSWERPEGLLVEFTGNGTSTGAEY</sequence>
<reference evidence="3" key="1">
    <citation type="submission" date="2016-06" db="UniProtKB">
        <authorList>
            <consortium name="WormBaseParasite"/>
        </authorList>
    </citation>
    <scope>IDENTIFICATION</scope>
</reference>
<evidence type="ECO:0000313" key="2">
    <source>
        <dbReference type="Proteomes" id="UP000272942"/>
    </source>
</evidence>
<name>A0A183BF19_9TREM</name>
<evidence type="ECO:0000313" key="3">
    <source>
        <dbReference type="WBParaSite" id="ECPE_0001784901-mRNA-1"/>
    </source>
</evidence>
<evidence type="ECO:0000313" key="1">
    <source>
        <dbReference type="EMBL" id="VDP95116.1"/>
    </source>
</evidence>
<protein>
    <submittedName>
        <fullName evidence="3">WW domain-containing protein</fullName>
    </submittedName>
</protein>
<gene>
    <name evidence="1" type="ORF">ECPE_LOCUS17804</name>
</gene>
<dbReference type="EMBL" id="UZAN01071731">
    <property type="protein sequence ID" value="VDP95116.1"/>
    <property type="molecule type" value="Genomic_DNA"/>
</dbReference>
<proteinExistence type="predicted"/>
<keyword evidence="2" id="KW-1185">Reference proteome</keyword>
<dbReference type="AlphaFoldDB" id="A0A183BF19"/>
<dbReference type="WBParaSite" id="ECPE_0001784901-mRNA-1">
    <property type="protein sequence ID" value="ECPE_0001784901-mRNA-1"/>
    <property type="gene ID" value="ECPE_0001784901"/>
</dbReference>